<evidence type="ECO:0000313" key="2">
    <source>
        <dbReference type="Proteomes" id="UP000058636"/>
    </source>
</evidence>
<dbReference type="Pfam" id="PF04309">
    <property type="entry name" value="G3P_antiterm"/>
    <property type="match status" value="1"/>
</dbReference>
<organism evidence="1 2">
    <name type="scientific">Thermotoga petrophila</name>
    <dbReference type="NCBI Taxonomy" id="93929"/>
    <lineage>
        <taxon>Bacteria</taxon>
        <taxon>Thermotogati</taxon>
        <taxon>Thermotogota</taxon>
        <taxon>Thermotogae</taxon>
        <taxon>Thermotogales</taxon>
        <taxon>Thermotogaceae</taxon>
        <taxon>Thermotoga</taxon>
    </lineage>
</organism>
<dbReference type="PANTHER" id="PTHR35787">
    <property type="entry name" value="GLYCEROL UPTAKE OPERON ANTITERMINATOR REGULATORY PROTEIN"/>
    <property type="match status" value="1"/>
</dbReference>
<accession>A0A101ERY0</accession>
<dbReference type="PIRSF" id="PIRSF016897">
    <property type="entry name" value="GlpP"/>
    <property type="match status" value="1"/>
</dbReference>
<dbReference type="PATRIC" id="fig|93930.3.peg.554"/>
<dbReference type="InterPro" id="IPR013785">
    <property type="entry name" value="Aldolase_TIM"/>
</dbReference>
<dbReference type="EMBL" id="LGFG01000003">
    <property type="protein sequence ID" value="KUK23793.1"/>
    <property type="molecule type" value="Genomic_DNA"/>
</dbReference>
<name>A0A101ERY0_9THEM</name>
<reference evidence="1 2" key="1">
    <citation type="journal article" date="2015" name="MBio">
        <title>Genome-Resolved Metagenomic Analysis Reveals Roles for Candidate Phyla and Other Microbial Community Members in Biogeochemical Transformations in Oil Reservoirs.</title>
        <authorList>
            <person name="Hu P."/>
            <person name="Tom L."/>
            <person name="Singh A."/>
            <person name="Thomas B.C."/>
            <person name="Baker B.J."/>
            <person name="Piceno Y.M."/>
            <person name="Andersen G.L."/>
            <person name="Banfield J.F."/>
        </authorList>
    </citation>
    <scope>NUCLEOTIDE SEQUENCE [LARGE SCALE GENOMIC DNA]</scope>
    <source>
        <strain evidence="1">46_26</strain>
    </source>
</reference>
<dbReference type="GO" id="GO:0006071">
    <property type="term" value="P:glycerol metabolic process"/>
    <property type="evidence" value="ECO:0007669"/>
    <property type="project" value="InterPro"/>
</dbReference>
<comment type="caution">
    <text evidence="1">The sequence shown here is derived from an EMBL/GenBank/DDBJ whole genome shotgun (WGS) entry which is preliminary data.</text>
</comment>
<gene>
    <name evidence="1" type="ORF">XD57_0089</name>
</gene>
<dbReference type="SUPFAM" id="SSF110391">
    <property type="entry name" value="GlpP-like"/>
    <property type="match status" value="1"/>
</dbReference>
<dbReference type="Gene3D" id="3.20.20.70">
    <property type="entry name" value="Aldolase class I"/>
    <property type="match status" value="1"/>
</dbReference>
<dbReference type="AlphaFoldDB" id="A0A101ERY0"/>
<evidence type="ECO:0000313" key="1">
    <source>
        <dbReference type="EMBL" id="KUK23793.1"/>
    </source>
</evidence>
<proteinExistence type="predicted"/>
<dbReference type="InterPro" id="IPR006699">
    <property type="entry name" value="GlpP"/>
</dbReference>
<dbReference type="GO" id="GO:0006355">
    <property type="term" value="P:regulation of DNA-templated transcription"/>
    <property type="evidence" value="ECO:0007669"/>
    <property type="project" value="InterPro"/>
</dbReference>
<dbReference type="PANTHER" id="PTHR35787:SF1">
    <property type="entry name" value="GLYCEROL UPTAKE OPERON ANTITERMINATOR REGULATORY PROTEIN"/>
    <property type="match status" value="1"/>
</dbReference>
<protein>
    <submittedName>
        <fullName evidence="1">Glycerol uptake operon antiterminator-related protein</fullName>
    </submittedName>
</protein>
<dbReference type="Proteomes" id="UP000058636">
    <property type="component" value="Unassembled WGS sequence"/>
</dbReference>
<sequence length="176" mass="19275">MFKGIIAALWDMDSMGEIEPDVVFLLKSDILNLKFHLKILKDRGKTVFVDMDFVNGLGEGEEAVLFVKKAGADGIITIKPRNYVVAKKNGIPTVLRFFALDSKAVERGIEQIETLGVDVVEVLPGAVAPKVARKIPGRTVIAAGLVETEGEAREILKHVSAISTSSRTLWKMKFLP</sequence>